<dbReference type="Proteomes" id="UP000243499">
    <property type="component" value="Chromosome 9"/>
</dbReference>
<name>A0A2T8I4R7_9POAL</name>
<dbReference type="AlphaFoldDB" id="A0A2T8I4R7"/>
<evidence type="ECO:0000313" key="1">
    <source>
        <dbReference type="EMBL" id="PVH32665.1"/>
    </source>
</evidence>
<reference evidence="1" key="1">
    <citation type="submission" date="2018-04" db="EMBL/GenBank/DDBJ databases">
        <title>WGS assembly of Panicum hallii.</title>
        <authorList>
            <person name="Lovell J."/>
            <person name="Jenkins J."/>
            <person name="Lowry D."/>
            <person name="Mamidi S."/>
            <person name="Sreedasyam A."/>
            <person name="Weng X."/>
            <person name="Barry K."/>
            <person name="Bonette J."/>
            <person name="Campitelli B."/>
            <person name="Daum C."/>
            <person name="Gordon S."/>
            <person name="Gould B."/>
            <person name="Lipzen A."/>
            <person name="Macqueen A."/>
            <person name="Palacio-Mejia J."/>
            <person name="Plott C."/>
            <person name="Shakirov E."/>
            <person name="Shu S."/>
            <person name="Yoshinaga Y."/>
            <person name="Zane M."/>
            <person name="Rokhsar D."/>
            <person name="Grimwood J."/>
            <person name="Schmutz J."/>
            <person name="Juenger T."/>
        </authorList>
    </citation>
    <scope>NUCLEOTIDE SEQUENCE [LARGE SCALE GENOMIC DNA]</scope>
    <source>
        <strain evidence="1">FIL2</strain>
    </source>
</reference>
<dbReference type="EMBL" id="CM008054">
    <property type="protein sequence ID" value="PVH32665.1"/>
    <property type="molecule type" value="Genomic_DNA"/>
</dbReference>
<sequence>MQTCISTAVRGRQAVPSWRPLPARPYLAFGWCSMTGTSSFPAHIISARLIDPPLPPLFSCIFCCGSFRLVPCHAHLSSLSPLFSSFLLPGQQHSLTSRDVTLFFFSLRGFQAREAFLAAPAGRGRVRFIDAASWIRVCITANSQTVRLLSMKTRDIHFLLTCYAGKTGRQYI</sequence>
<protein>
    <submittedName>
        <fullName evidence="1">Uncharacterized protein</fullName>
    </submittedName>
</protein>
<gene>
    <name evidence="1" type="ORF">PAHAL_9G455400</name>
</gene>
<organism evidence="1">
    <name type="scientific">Panicum hallii</name>
    <dbReference type="NCBI Taxonomy" id="206008"/>
    <lineage>
        <taxon>Eukaryota</taxon>
        <taxon>Viridiplantae</taxon>
        <taxon>Streptophyta</taxon>
        <taxon>Embryophyta</taxon>
        <taxon>Tracheophyta</taxon>
        <taxon>Spermatophyta</taxon>
        <taxon>Magnoliopsida</taxon>
        <taxon>Liliopsida</taxon>
        <taxon>Poales</taxon>
        <taxon>Poaceae</taxon>
        <taxon>PACMAD clade</taxon>
        <taxon>Panicoideae</taxon>
        <taxon>Panicodae</taxon>
        <taxon>Paniceae</taxon>
        <taxon>Panicinae</taxon>
        <taxon>Panicum</taxon>
        <taxon>Panicum sect. Panicum</taxon>
    </lineage>
</organism>
<accession>A0A2T8I4R7</accession>
<dbReference type="Gramene" id="PVH32665">
    <property type="protein sequence ID" value="PVH32665"/>
    <property type="gene ID" value="PAHAL_9G455400"/>
</dbReference>
<proteinExistence type="predicted"/>